<evidence type="ECO:0000313" key="14">
    <source>
        <dbReference type="EMBL" id="KAF4460184.1"/>
    </source>
</evidence>
<feature type="transmembrane region" description="Helical" evidence="12">
    <location>
        <begin position="79"/>
        <end position="99"/>
    </location>
</feature>
<dbReference type="PANTHER" id="PTHR13032:SF6">
    <property type="entry name" value="MITOCHONDRIAL IMPORT INNER MEMBRANE TRANSLOCASE SUBUNIT TIM21"/>
    <property type="match status" value="1"/>
</dbReference>
<keyword evidence="4 12" id="KW-0812">Transmembrane</keyword>
<evidence type="ECO:0000256" key="10">
    <source>
        <dbReference type="ARBA" id="ARBA00060204"/>
    </source>
</evidence>
<dbReference type="Pfam" id="PF08294">
    <property type="entry name" value="TIM21"/>
    <property type="match status" value="1"/>
</dbReference>
<dbReference type="InterPro" id="IPR013261">
    <property type="entry name" value="Tim21"/>
</dbReference>
<organism evidence="14 15">
    <name type="scientific">Fusarium albosuccineum</name>
    <dbReference type="NCBI Taxonomy" id="1237068"/>
    <lineage>
        <taxon>Eukaryota</taxon>
        <taxon>Fungi</taxon>
        <taxon>Dikarya</taxon>
        <taxon>Ascomycota</taxon>
        <taxon>Pezizomycotina</taxon>
        <taxon>Sordariomycetes</taxon>
        <taxon>Hypocreomycetidae</taxon>
        <taxon>Hypocreales</taxon>
        <taxon>Nectriaceae</taxon>
        <taxon>Fusarium</taxon>
        <taxon>Fusarium decemcellulare species complex</taxon>
    </lineage>
</organism>
<keyword evidence="12" id="KW-0811">Translocation</keyword>
<proteinExistence type="inferred from homology"/>
<sequence>MRMKPTTSLIATRSTGPLRPPSALRPLVVSRCYATHHGLGTSPQGSKRRAVTPFNDTGYVPWSQLSAAEKAGRATQQSFNFGMILVGLVLTGGVGYFLWTDVFSPDSKISNFNRAVNKIKDDPRCLEVLGDPKKITAHGDETFNKWRRARPVASQESTDAQGNQHLLMHFYVDGPLNNGIARLHMVRYRGQSEYEYKYLFVDVKGHERIYLEHEETAASKIGKKLSFFGVKWG</sequence>
<dbReference type="FunFam" id="3.10.450.320:FF:000002">
    <property type="entry name" value="Mitochondrial import inner membrane translocase subunit tim21"/>
    <property type="match status" value="1"/>
</dbReference>
<comment type="similarity">
    <text evidence="2 12">Belongs to the TIM21 family.</text>
</comment>
<keyword evidence="12" id="KW-0653">Protein transport</keyword>
<comment type="subunit">
    <text evidence="11">Component of the TIM23 complex, at least composed of TIM23, TIM17, TIM50 and TIM21.</text>
</comment>
<dbReference type="Proteomes" id="UP000554235">
    <property type="component" value="Unassembled WGS sequence"/>
</dbReference>
<dbReference type="InterPro" id="IPR038552">
    <property type="entry name" value="Tim21_IMS_sf"/>
</dbReference>
<keyword evidence="15" id="KW-1185">Reference proteome</keyword>
<evidence type="ECO:0000256" key="6">
    <source>
        <dbReference type="ARBA" id="ARBA00022946"/>
    </source>
</evidence>
<evidence type="ECO:0000256" key="1">
    <source>
        <dbReference type="ARBA" id="ARBA00004434"/>
    </source>
</evidence>
<evidence type="ECO:0000313" key="15">
    <source>
        <dbReference type="Proteomes" id="UP000554235"/>
    </source>
</evidence>
<keyword evidence="6" id="KW-0809">Transit peptide</keyword>
<evidence type="ECO:0000256" key="13">
    <source>
        <dbReference type="SAM" id="MobiDB-lite"/>
    </source>
</evidence>
<keyword evidence="5 12" id="KW-0999">Mitochondrion inner membrane</keyword>
<dbReference type="Gene3D" id="3.10.450.320">
    <property type="entry name" value="Mitochondrial import inner membrane translocase subunit Tim21"/>
    <property type="match status" value="1"/>
</dbReference>
<dbReference type="GO" id="GO:0030150">
    <property type="term" value="P:protein import into mitochondrial matrix"/>
    <property type="evidence" value="ECO:0007669"/>
    <property type="project" value="UniProtKB-UniRule"/>
</dbReference>
<keyword evidence="9 12" id="KW-0472">Membrane</keyword>
<feature type="region of interest" description="Disordered" evidence="13">
    <location>
        <begin position="1"/>
        <end position="21"/>
    </location>
</feature>
<evidence type="ECO:0000256" key="2">
    <source>
        <dbReference type="ARBA" id="ARBA00010867"/>
    </source>
</evidence>
<keyword evidence="7 12" id="KW-1133">Transmembrane helix</keyword>
<evidence type="ECO:0000256" key="4">
    <source>
        <dbReference type="ARBA" id="ARBA00022692"/>
    </source>
</evidence>
<dbReference type="GO" id="GO:0005744">
    <property type="term" value="C:TIM23 mitochondrial import inner membrane translocase complex"/>
    <property type="evidence" value="ECO:0007669"/>
    <property type="project" value="UniProtKB-UniRule"/>
</dbReference>
<name>A0A8H4P2K6_9HYPO</name>
<evidence type="ECO:0000256" key="9">
    <source>
        <dbReference type="ARBA" id="ARBA00023136"/>
    </source>
</evidence>
<dbReference type="AlphaFoldDB" id="A0A8H4P2K6"/>
<reference evidence="14 15" key="1">
    <citation type="submission" date="2020-01" db="EMBL/GenBank/DDBJ databases">
        <title>Identification and distribution of gene clusters putatively required for synthesis of sphingolipid metabolism inhibitors in phylogenetically diverse species of the filamentous fungus Fusarium.</title>
        <authorList>
            <person name="Kim H.-S."/>
            <person name="Busman M."/>
            <person name="Brown D.W."/>
            <person name="Divon H."/>
            <person name="Uhlig S."/>
            <person name="Proctor R.H."/>
        </authorList>
    </citation>
    <scope>NUCLEOTIDE SEQUENCE [LARGE SCALE GENOMIC DNA]</scope>
    <source>
        <strain evidence="14 15">NRRL 20459</strain>
    </source>
</reference>
<evidence type="ECO:0000256" key="8">
    <source>
        <dbReference type="ARBA" id="ARBA00023128"/>
    </source>
</evidence>
<comment type="function">
    <text evidence="10">Essential component of the TIM23 complex, a complex that mediates the translocation of transit peptide-containing proteins across the mitochondrial inner membrane. Required to keep the TOM and the TIM23 complexes in close contact. At some point, it is released from the TOM23 complex to allow protein translocation into the mitochondrial matrix.</text>
</comment>
<evidence type="ECO:0000256" key="12">
    <source>
        <dbReference type="RuleBase" id="RU367142"/>
    </source>
</evidence>
<comment type="caution">
    <text evidence="14">The sequence shown here is derived from an EMBL/GenBank/DDBJ whole genome shotgun (WGS) entry which is preliminary data.</text>
</comment>
<evidence type="ECO:0000256" key="7">
    <source>
        <dbReference type="ARBA" id="ARBA00022989"/>
    </source>
</evidence>
<evidence type="ECO:0000256" key="11">
    <source>
        <dbReference type="ARBA" id="ARBA00063758"/>
    </source>
</evidence>
<evidence type="ECO:0000256" key="3">
    <source>
        <dbReference type="ARBA" id="ARBA00020726"/>
    </source>
</evidence>
<dbReference type="PANTHER" id="PTHR13032">
    <property type="entry name" value="MITOCHONDRIAL IMPORT INNER MEMBRANE TRANSLOCASE SUBUNIT TIM21"/>
    <property type="match status" value="1"/>
</dbReference>
<keyword evidence="8 12" id="KW-0496">Mitochondrion</keyword>
<gene>
    <name evidence="14" type="ORF">FALBO_13046</name>
</gene>
<comment type="subcellular location">
    <subcellularLocation>
        <location evidence="1 12">Mitochondrion inner membrane</location>
        <topology evidence="1 12">Single-pass membrane protein</topology>
    </subcellularLocation>
</comment>
<dbReference type="OrthoDB" id="436405at2759"/>
<evidence type="ECO:0000256" key="5">
    <source>
        <dbReference type="ARBA" id="ARBA00022792"/>
    </source>
</evidence>
<feature type="compositionally biased region" description="Polar residues" evidence="13">
    <location>
        <begin position="1"/>
        <end position="15"/>
    </location>
</feature>
<keyword evidence="12" id="KW-0813">Transport</keyword>
<dbReference type="EMBL" id="JAADYS010001998">
    <property type="protein sequence ID" value="KAF4460184.1"/>
    <property type="molecule type" value="Genomic_DNA"/>
</dbReference>
<protein>
    <recommendedName>
        <fullName evidence="3 12">Mitochondrial import inner membrane translocase subunit Tim21</fullName>
    </recommendedName>
</protein>
<accession>A0A8H4P2K6</accession>